<evidence type="ECO:0000313" key="4">
    <source>
        <dbReference type="Proteomes" id="UP001459277"/>
    </source>
</evidence>
<dbReference type="Pfam" id="PF03767">
    <property type="entry name" value="Acid_phosphat_B"/>
    <property type="match status" value="1"/>
</dbReference>
<dbReference type="InterPro" id="IPR005519">
    <property type="entry name" value="Acid_phosphat_B-like"/>
</dbReference>
<dbReference type="AlphaFoldDB" id="A0AAW2DKK9"/>
<evidence type="ECO:0008006" key="5">
    <source>
        <dbReference type="Google" id="ProtNLM"/>
    </source>
</evidence>
<comment type="caution">
    <text evidence="3">The sequence shown here is derived from an EMBL/GenBank/DDBJ whole genome shotgun (WGS) entry which is preliminary data.</text>
</comment>
<gene>
    <name evidence="3" type="ORF">SO802_005385</name>
</gene>
<evidence type="ECO:0000256" key="1">
    <source>
        <dbReference type="ARBA" id="ARBA00022729"/>
    </source>
</evidence>
<dbReference type="InterPro" id="IPR036412">
    <property type="entry name" value="HAD-like_sf"/>
</dbReference>
<evidence type="ECO:0000313" key="3">
    <source>
        <dbReference type="EMBL" id="KAL0010277.1"/>
    </source>
</evidence>
<organism evidence="3 4">
    <name type="scientific">Lithocarpus litseifolius</name>
    <dbReference type="NCBI Taxonomy" id="425828"/>
    <lineage>
        <taxon>Eukaryota</taxon>
        <taxon>Viridiplantae</taxon>
        <taxon>Streptophyta</taxon>
        <taxon>Embryophyta</taxon>
        <taxon>Tracheophyta</taxon>
        <taxon>Spermatophyta</taxon>
        <taxon>Magnoliopsida</taxon>
        <taxon>eudicotyledons</taxon>
        <taxon>Gunneridae</taxon>
        <taxon>Pentapetalae</taxon>
        <taxon>rosids</taxon>
        <taxon>fabids</taxon>
        <taxon>Fagales</taxon>
        <taxon>Fagaceae</taxon>
        <taxon>Lithocarpus</taxon>
    </lineage>
</organism>
<feature type="signal peptide" evidence="2">
    <location>
        <begin position="1"/>
        <end position="19"/>
    </location>
</feature>
<sequence>MKVLLLFFFLATIIATCQGASHPVVSHHNPGFDCLSWRLTVETNNIRDWAVVPQAFVSYVGHYMLGYQYREDAQAVADATYNHAKSTQLIKDFRNTWIFDLGDTVLSSYPYYAQPDIAFGGMKYNSTKFAIWVKKGISLAVPGVLDLYKKLQSLGYKIVLISGRSESLRAVTIKNLKNLGFTNWEKLILK</sequence>
<protein>
    <recommendedName>
        <fullName evidence="5">Acid phosphatase</fullName>
    </recommendedName>
</protein>
<keyword evidence="4" id="KW-1185">Reference proteome</keyword>
<feature type="chain" id="PRO_5043318328" description="Acid phosphatase" evidence="2">
    <location>
        <begin position="20"/>
        <end position="190"/>
    </location>
</feature>
<dbReference type="PANTHER" id="PTHR31284">
    <property type="entry name" value="ACID PHOSPHATASE-LIKE PROTEIN"/>
    <property type="match status" value="1"/>
</dbReference>
<dbReference type="PANTHER" id="PTHR31284:SF19">
    <property type="entry name" value="VEGETATIVE STORAGE PROTEIN 1-RELATED"/>
    <property type="match status" value="1"/>
</dbReference>
<dbReference type="Gene3D" id="3.40.50.1000">
    <property type="entry name" value="HAD superfamily/HAD-like"/>
    <property type="match status" value="1"/>
</dbReference>
<dbReference type="EMBL" id="JAZDWU010000002">
    <property type="protein sequence ID" value="KAL0010277.1"/>
    <property type="molecule type" value="Genomic_DNA"/>
</dbReference>
<proteinExistence type="predicted"/>
<name>A0AAW2DKK9_9ROSI</name>
<evidence type="ECO:0000256" key="2">
    <source>
        <dbReference type="SAM" id="SignalP"/>
    </source>
</evidence>
<keyword evidence="1 2" id="KW-0732">Signal</keyword>
<reference evidence="3 4" key="1">
    <citation type="submission" date="2024-01" db="EMBL/GenBank/DDBJ databases">
        <title>A telomere-to-telomere, gap-free genome of sweet tea (Lithocarpus litseifolius).</title>
        <authorList>
            <person name="Zhou J."/>
        </authorList>
    </citation>
    <scope>NUCLEOTIDE SEQUENCE [LARGE SCALE GENOMIC DNA]</scope>
    <source>
        <strain evidence="3">Zhou-2022a</strain>
        <tissue evidence="3">Leaf</tissue>
    </source>
</reference>
<dbReference type="InterPro" id="IPR023214">
    <property type="entry name" value="HAD_sf"/>
</dbReference>
<dbReference type="Proteomes" id="UP001459277">
    <property type="component" value="Unassembled WGS sequence"/>
</dbReference>
<accession>A0AAW2DKK9</accession>
<dbReference type="SUPFAM" id="SSF56784">
    <property type="entry name" value="HAD-like"/>
    <property type="match status" value="1"/>
</dbReference>